<dbReference type="AlphaFoldDB" id="A0A067MWT1"/>
<organism evidence="1 2">
    <name type="scientific">Botryobasidium botryosum (strain FD-172 SS1)</name>
    <dbReference type="NCBI Taxonomy" id="930990"/>
    <lineage>
        <taxon>Eukaryota</taxon>
        <taxon>Fungi</taxon>
        <taxon>Dikarya</taxon>
        <taxon>Basidiomycota</taxon>
        <taxon>Agaricomycotina</taxon>
        <taxon>Agaricomycetes</taxon>
        <taxon>Cantharellales</taxon>
        <taxon>Botryobasidiaceae</taxon>
        <taxon>Botryobasidium</taxon>
    </lineage>
</organism>
<evidence type="ECO:0000313" key="2">
    <source>
        <dbReference type="Proteomes" id="UP000027195"/>
    </source>
</evidence>
<accession>A0A067MWT1</accession>
<dbReference type="Proteomes" id="UP000027195">
    <property type="component" value="Unassembled WGS sequence"/>
</dbReference>
<evidence type="ECO:0008006" key="3">
    <source>
        <dbReference type="Google" id="ProtNLM"/>
    </source>
</evidence>
<dbReference type="Gene3D" id="3.80.10.10">
    <property type="entry name" value="Ribonuclease Inhibitor"/>
    <property type="match status" value="1"/>
</dbReference>
<sequence>MAIFKSAMQYYEPRPSSDWNDADGKAWREGINLLLSGALVAKDWYMAARRILYAGRINLHKSESVRLLLRTAREDLGTPCPIQHLLFANHQSFTKEAEFQALATDLIICCTELQHLEGSFSFAKSTPFPVFESLRELSVTDQLLHELAPLLQYLPNLESLNILCIIDPEQPRAVKTGTPLHDNLGAALKDIPPPRFSLKKLHLSQCEIPLSQWRWLLSSCTSIQHAQLQELKRGAVHLADVIGPAVRSLRLEGAMDHPQKGDQELANTLPAYINLTSLQINGGDWPWAQLLSDIKASLESFTISYSSAGVDNVTRVLSDSDWQPSLRCVEVYHWANVDYFYGVKASDVKDARAKMEHACARRSVKLCWITEGRADIAEYYGVTENDLIIP</sequence>
<dbReference type="HOGENOM" id="CLU_667577_0_0_1"/>
<reference evidence="2" key="1">
    <citation type="journal article" date="2014" name="Proc. Natl. Acad. Sci. U.S.A.">
        <title>Extensive sampling of basidiomycete genomes demonstrates inadequacy of the white-rot/brown-rot paradigm for wood decay fungi.</title>
        <authorList>
            <person name="Riley R."/>
            <person name="Salamov A.A."/>
            <person name="Brown D.W."/>
            <person name="Nagy L.G."/>
            <person name="Floudas D."/>
            <person name="Held B.W."/>
            <person name="Levasseur A."/>
            <person name="Lombard V."/>
            <person name="Morin E."/>
            <person name="Otillar R."/>
            <person name="Lindquist E.A."/>
            <person name="Sun H."/>
            <person name="LaButti K.M."/>
            <person name="Schmutz J."/>
            <person name="Jabbour D."/>
            <person name="Luo H."/>
            <person name="Baker S.E."/>
            <person name="Pisabarro A.G."/>
            <person name="Walton J.D."/>
            <person name="Blanchette R.A."/>
            <person name="Henrissat B."/>
            <person name="Martin F."/>
            <person name="Cullen D."/>
            <person name="Hibbett D.S."/>
            <person name="Grigoriev I.V."/>
        </authorList>
    </citation>
    <scope>NUCLEOTIDE SEQUENCE [LARGE SCALE GENOMIC DNA]</scope>
    <source>
        <strain evidence="2">FD-172 SS1</strain>
    </source>
</reference>
<protein>
    <recommendedName>
        <fullName evidence="3">F-box domain-containing protein</fullName>
    </recommendedName>
</protein>
<dbReference type="InterPro" id="IPR032675">
    <property type="entry name" value="LRR_dom_sf"/>
</dbReference>
<dbReference type="InParanoid" id="A0A067MWT1"/>
<keyword evidence="2" id="KW-1185">Reference proteome</keyword>
<dbReference type="EMBL" id="KL198029">
    <property type="protein sequence ID" value="KDQ16006.1"/>
    <property type="molecule type" value="Genomic_DNA"/>
</dbReference>
<proteinExistence type="predicted"/>
<dbReference type="OrthoDB" id="2672295at2759"/>
<evidence type="ECO:0000313" key="1">
    <source>
        <dbReference type="EMBL" id="KDQ16006.1"/>
    </source>
</evidence>
<name>A0A067MWT1_BOTB1</name>
<gene>
    <name evidence="1" type="ORF">BOTBODRAFT_186728</name>
</gene>
<dbReference type="SUPFAM" id="SSF52047">
    <property type="entry name" value="RNI-like"/>
    <property type="match status" value="1"/>
</dbReference>